<protein>
    <submittedName>
        <fullName evidence="2">Uncharacterized protein DUF4267</fullName>
    </submittedName>
</protein>
<organism evidence="2 3">
    <name type="scientific">Labedaea rhizosphaerae</name>
    <dbReference type="NCBI Taxonomy" id="598644"/>
    <lineage>
        <taxon>Bacteria</taxon>
        <taxon>Bacillati</taxon>
        <taxon>Actinomycetota</taxon>
        <taxon>Actinomycetes</taxon>
        <taxon>Pseudonocardiales</taxon>
        <taxon>Pseudonocardiaceae</taxon>
        <taxon>Labedaea</taxon>
    </lineage>
</organism>
<accession>A0A4R6SCF6</accession>
<dbReference type="Proteomes" id="UP000295444">
    <property type="component" value="Unassembled WGS sequence"/>
</dbReference>
<dbReference type="RefSeq" id="WP_133851959.1">
    <property type="nucleotide sequence ID" value="NZ_SNXZ01000004.1"/>
</dbReference>
<gene>
    <name evidence="2" type="ORF">EV186_104623</name>
</gene>
<evidence type="ECO:0000256" key="1">
    <source>
        <dbReference type="SAM" id="Phobius"/>
    </source>
</evidence>
<comment type="caution">
    <text evidence="2">The sequence shown here is derived from an EMBL/GenBank/DDBJ whole genome shotgun (WGS) entry which is preliminary data.</text>
</comment>
<feature type="transmembrane region" description="Helical" evidence="1">
    <location>
        <begin position="77"/>
        <end position="98"/>
    </location>
</feature>
<keyword evidence="1" id="KW-0812">Transmembrane</keyword>
<feature type="transmembrane region" description="Helical" evidence="1">
    <location>
        <begin position="104"/>
        <end position="125"/>
    </location>
</feature>
<keyword evidence="1" id="KW-0472">Membrane</keyword>
<feature type="transmembrane region" description="Helical" evidence="1">
    <location>
        <begin position="7"/>
        <end position="28"/>
    </location>
</feature>
<keyword evidence="1" id="KW-1133">Transmembrane helix</keyword>
<dbReference type="Pfam" id="PF14087">
    <property type="entry name" value="DUF4267"/>
    <property type="match status" value="1"/>
</dbReference>
<dbReference type="AlphaFoldDB" id="A0A4R6SCF6"/>
<dbReference type="OrthoDB" id="119790at2"/>
<evidence type="ECO:0000313" key="3">
    <source>
        <dbReference type="Proteomes" id="UP000295444"/>
    </source>
</evidence>
<proteinExistence type="predicted"/>
<dbReference type="InterPro" id="IPR025363">
    <property type="entry name" value="DUF4267"/>
</dbReference>
<feature type="transmembrane region" description="Helical" evidence="1">
    <location>
        <begin position="48"/>
        <end position="70"/>
    </location>
</feature>
<keyword evidence="3" id="KW-1185">Reference proteome</keyword>
<evidence type="ECO:0000313" key="2">
    <source>
        <dbReference type="EMBL" id="TDP96635.1"/>
    </source>
</evidence>
<reference evidence="2 3" key="1">
    <citation type="submission" date="2019-03" db="EMBL/GenBank/DDBJ databases">
        <title>Genomic Encyclopedia of Type Strains, Phase IV (KMG-IV): sequencing the most valuable type-strain genomes for metagenomic binning, comparative biology and taxonomic classification.</title>
        <authorList>
            <person name="Goeker M."/>
        </authorList>
    </citation>
    <scope>NUCLEOTIDE SEQUENCE [LARGE SCALE GENOMIC DNA]</scope>
    <source>
        <strain evidence="2 3">DSM 45361</strain>
    </source>
</reference>
<name>A0A4R6SCF6_LABRH</name>
<sequence length="131" mass="13572">MTWEKRTGLVLAVLGSLFIGYIGVRYLAGPAAMAPSFVGADQPRPDAAAYLGNAKGVRDLFSGVVLLVLLATGQFRALGWVLLTVAIVPIGDMIIVLAHHGAPATAFGVHGVTAALVLIGAALILRGTRER</sequence>
<dbReference type="EMBL" id="SNXZ01000004">
    <property type="protein sequence ID" value="TDP96635.1"/>
    <property type="molecule type" value="Genomic_DNA"/>
</dbReference>